<proteinExistence type="predicted"/>
<reference evidence="1 2" key="1">
    <citation type="submission" date="2016-12" db="EMBL/GenBank/DDBJ databases">
        <title>Study of bacterial adaptation to deep sea.</title>
        <authorList>
            <person name="Song J."/>
            <person name="Yoshizawa S."/>
            <person name="Kogure K."/>
        </authorList>
    </citation>
    <scope>NUCLEOTIDE SEQUENCE [LARGE SCALE GENOMIC DNA]</scope>
    <source>
        <strain evidence="1 2">SAORIC-165</strain>
    </source>
</reference>
<dbReference type="AlphaFoldDB" id="A0A2S7TYX1"/>
<gene>
    <name evidence="1" type="ORF">BSZ32_02760</name>
</gene>
<evidence type="ECO:0000313" key="2">
    <source>
        <dbReference type="Proteomes" id="UP000239907"/>
    </source>
</evidence>
<protein>
    <submittedName>
        <fullName evidence="1">Uncharacterized protein</fullName>
    </submittedName>
</protein>
<dbReference type="EMBL" id="MQWA01000001">
    <property type="protein sequence ID" value="PQJ27520.1"/>
    <property type="molecule type" value="Genomic_DNA"/>
</dbReference>
<evidence type="ECO:0000313" key="1">
    <source>
        <dbReference type="EMBL" id="PQJ27520.1"/>
    </source>
</evidence>
<organism evidence="1 2">
    <name type="scientific">Rubritalea profundi</name>
    <dbReference type="NCBI Taxonomy" id="1658618"/>
    <lineage>
        <taxon>Bacteria</taxon>
        <taxon>Pseudomonadati</taxon>
        <taxon>Verrucomicrobiota</taxon>
        <taxon>Verrucomicrobiia</taxon>
        <taxon>Verrucomicrobiales</taxon>
        <taxon>Rubritaleaceae</taxon>
        <taxon>Rubritalea</taxon>
    </lineage>
</organism>
<sequence>MSFKRSVVKPFFFSDLAEGIQQQMFFWGQDVMRMEGNFLLAQGFKRSPSKGLKGTSCYRREWKGGHVELYGSCAGWYGPNYGFAFIRPRRRCVAWLSGDVTPTPGFWQRELINKEVSREDLYNASLPFLDWLIAYESAVLSRFGSGYRAVNYKQYKKVPKAKTWLSPPMALRWFQCFRSTPDRLVRPKNLSLLNHA</sequence>
<accession>A0A2S7TYX1</accession>
<keyword evidence="2" id="KW-1185">Reference proteome</keyword>
<comment type="caution">
    <text evidence="1">The sequence shown here is derived from an EMBL/GenBank/DDBJ whole genome shotgun (WGS) entry which is preliminary data.</text>
</comment>
<name>A0A2S7TYX1_9BACT</name>
<dbReference type="Proteomes" id="UP000239907">
    <property type="component" value="Unassembled WGS sequence"/>
</dbReference>
<dbReference type="RefSeq" id="WP_105042009.1">
    <property type="nucleotide sequence ID" value="NZ_MQWA01000001.1"/>
</dbReference>
<dbReference type="OrthoDB" id="194495at2"/>